<evidence type="ECO:0000313" key="3">
    <source>
        <dbReference type="EMBL" id="PAX60656.1"/>
    </source>
</evidence>
<feature type="signal peptide" evidence="1">
    <location>
        <begin position="1"/>
        <end position="29"/>
    </location>
</feature>
<sequence>MHSNISSIRRCLIFTMATCVFLSATPAFAAEKVVLKYRVFRESLSVKELTDFTDNDKLSIPLRVGLKLAQQDPNKVRRYLTEPVKVNSIILGRVLNSPVGNVVLDQISEVIHTPSRKADRQAMRSALVLSASQDNDIKLIEVIKNYPSTEVEVDGDRLEKAYNQLRRLQGSLQNILGF</sequence>
<protein>
    <recommendedName>
        <fullName evidence="2">DUF1400 domain-containing protein</fullName>
    </recommendedName>
</protein>
<dbReference type="Proteomes" id="UP000218238">
    <property type="component" value="Unassembled WGS sequence"/>
</dbReference>
<feature type="chain" id="PRO_5012471918" description="DUF1400 domain-containing protein" evidence="1">
    <location>
        <begin position="30"/>
        <end position="178"/>
    </location>
</feature>
<evidence type="ECO:0000259" key="2">
    <source>
        <dbReference type="Pfam" id="PF07176"/>
    </source>
</evidence>
<keyword evidence="1" id="KW-0732">Signal</keyword>
<name>A0A2A2TQ47_9CYAN</name>
<evidence type="ECO:0000256" key="1">
    <source>
        <dbReference type="SAM" id="SignalP"/>
    </source>
</evidence>
<accession>A0A2A2TQ47</accession>
<gene>
    <name evidence="3" type="ORF">CK510_00590</name>
</gene>
<reference evidence="3 4" key="1">
    <citation type="submission" date="2017-08" db="EMBL/GenBank/DDBJ databases">
        <title>Draft genome sequence of filamentous cyanobacterium Calothrix elsteri CCALA 953.</title>
        <authorList>
            <person name="Gagunashvili A.N."/>
            <person name="Elster J."/>
            <person name="Andresson O.S."/>
        </authorList>
    </citation>
    <scope>NUCLEOTIDE SEQUENCE [LARGE SCALE GENOMIC DNA]</scope>
    <source>
        <strain evidence="3 4">CCALA 953</strain>
    </source>
</reference>
<dbReference type="InterPro" id="IPR010802">
    <property type="entry name" value="DUF1400"/>
</dbReference>
<dbReference type="AlphaFoldDB" id="A0A2A2TQ47"/>
<dbReference type="Pfam" id="PF07176">
    <property type="entry name" value="DUF1400"/>
    <property type="match status" value="1"/>
</dbReference>
<organism evidence="3 4">
    <name type="scientific">Brunnivagina elsteri CCALA 953</name>
    <dbReference type="NCBI Taxonomy" id="987040"/>
    <lineage>
        <taxon>Bacteria</taxon>
        <taxon>Bacillati</taxon>
        <taxon>Cyanobacteriota</taxon>
        <taxon>Cyanophyceae</taxon>
        <taxon>Nostocales</taxon>
        <taxon>Calotrichaceae</taxon>
        <taxon>Brunnivagina</taxon>
    </lineage>
</organism>
<comment type="caution">
    <text evidence="3">The sequence shown here is derived from an EMBL/GenBank/DDBJ whole genome shotgun (WGS) entry which is preliminary data.</text>
</comment>
<dbReference type="OrthoDB" id="454181at2"/>
<evidence type="ECO:0000313" key="4">
    <source>
        <dbReference type="Proteomes" id="UP000218238"/>
    </source>
</evidence>
<feature type="domain" description="DUF1400" evidence="2">
    <location>
        <begin position="29"/>
        <end position="154"/>
    </location>
</feature>
<keyword evidence="4" id="KW-1185">Reference proteome</keyword>
<proteinExistence type="predicted"/>
<dbReference type="EMBL" id="NTFS01000003">
    <property type="protein sequence ID" value="PAX60656.1"/>
    <property type="molecule type" value="Genomic_DNA"/>
</dbReference>